<dbReference type="Proteomes" id="UP000006038">
    <property type="component" value="Chromosome 11"/>
</dbReference>
<dbReference type="eggNOG" id="KOG0254">
    <property type="taxonomic scope" value="Eukaryota"/>
</dbReference>
<evidence type="ECO:0000256" key="6">
    <source>
        <dbReference type="ARBA" id="ARBA00023136"/>
    </source>
</evidence>
<feature type="region of interest" description="Disordered" evidence="7">
    <location>
        <begin position="75"/>
        <end position="99"/>
    </location>
</feature>
<dbReference type="GO" id="GO:0016020">
    <property type="term" value="C:membrane"/>
    <property type="evidence" value="ECO:0007669"/>
    <property type="project" value="UniProtKB-SubCell"/>
</dbReference>
<comment type="subcellular location">
    <subcellularLocation>
        <location evidence="1">Membrane</location>
        <topology evidence="1">Multi-pass membrane protein</topology>
    </subcellularLocation>
</comment>
<dbReference type="InterPro" id="IPR036259">
    <property type="entry name" value="MFS_trans_sf"/>
</dbReference>
<evidence type="ECO:0000259" key="8">
    <source>
        <dbReference type="PROSITE" id="PS50850"/>
    </source>
</evidence>
<feature type="compositionally biased region" description="Basic and acidic residues" evidence="7">
    <location>
        <begin position="75"/>
        <end position="84"/>
    </location>
</feature>
<name>J3N7A0_ORYBR</name>
<reference evidence="9" key="2">
    <citation type="submission" date="2013-04" db="UniProtKB">
        <authorList>
            <consortium name="EnsemblPlants"/>
        </authorList>
    </citation>
    <scope>IDENTIFICATION</scope>
</reference>
<keyword evidence="4" id="KW-0812">Transmembrane</keyword>
<keyword evidence="3" id="KW-0813">Transport</keyword>
<organism evidence="9">
    <name type="scientific">Oryza brachyantha</name>
    <name type="common">malo sina</name>
    <dbReference type="NCBI Taxonomy" id="4533"/>
    <lineage>
        <taxon>Eukaryota</taxon>
        <taxon>Viridiplantae</taxon>
        <taxon>Streptophyta</taxon>
        <taxon>Embryophyta</taxon>
        <taxon>Tracheophyta</taxon>
        <taxon>Spermatophyta</taxon>
        <taxon>Magnoliopsida</taxon>
        <taxon>Liliopsida</taxon>
        <taxon>Poales</taxon>
        <taxon>Poaceae</taxon>
        <taxon>BOP clade</taxon>
        <taxon>Oryzoideae</taxon>
        <taxon>Oryzeae</taxon>
        <taxon>Oryzinae</taxon>
        <taxon>Oryza</taxon>
    </lineage>
</organism>
<evidence type="ECO:0000313" key="10">
    <source>
        <dbReference type="Proteomes" id="UP000006038"/>
    </source>
</evidence>
<evidence type="ECO:0000256" key="5">
    <source>
        <dbReference type="ARBA" id="ARBA00022989"/>
    </source>
</evidence>
<evidence type="ECO:0000313" key="9">
    <source>
        <dbReference type="EnsemblPlants" id="OB11G16860.1"/>
    </source>
</evidence>
<keyword evidence="6" id="KW-0472">Membrane</keyword>
<evidence type="ECO:0000256" key="4">
    <source>
        <dbReference type="ARBA" id="ARBA00022692"/>
    </source>
</evidence>
<dbReference type="PANTHER" id="PTHR23500:SF371">
    <property type="entry name" value="OS07G0206600 PROTEIN"/>
    <property type="match status" value="1"/>
</dbReference>
<dbReference type="InterPro" id="IPR045262">
    <property type="entry name" value="STP/PLT_plant"/>
</dbReference>
<keyword evidence="10" id="KW-1185">Reference proteome</keyword>
<dbReference type="InterPro" id="IPR020846">
    <property type="entry name" value="MFS_dom"/>
</dbReference>
<comment type="similarity">
    <text evidence="2">Belongs to the major facilitator superfamily. Sugar transporter (TC 2.A.1.1) family.</text>
</comment>
<dbReference type="PANTHER" id="PTHR23500">
    <property type="entry name" value="SOLUTE CARRIER FAMILY 2, FACILITATED GLUCOSE TRANSPORTER"/>
    <property type="match status" value="1"/>
</dbReference>
<reference evidence="9" key="1">
    <citation type="journal article" date="2013" name="Nat. Commun.">
        <title>Whole-genome sequencing of Oryza brachyantha reveals mechanisms underlying Oryza genome evolution.</title>
        <authorList>
            <person name="Chen J."/>
            <person name="Huang Q."/>
            <person name="Gao D."/>
            <person name="Wang J."/>
            <person name="Lang Y."/>
            <person name="Liu T."/>
            <person name="Li B."/>
            <person name="Bai Z."/>
            <person name="Luis Goicoechea J."/>
            <person name="Liang C."/>
            <person name="Chen C."/>
            <person name="Zhang W."/>
            <person name="Sun S."/>
            <person name="Liao Y."/>
            <person name="Zhang X."/>
            <person name="Yang L."/>
            <person name="Song C."/>
            <person name="Wang M."/>
            <person name="Shi J."/>
            <person name="Liu G."/>
            <person name="Liu J."/>
            <person name="Zhou H."/>
            <person name="Zhou W."/>
            <person name="Yu Q."/>
            <person name="An N."/>
            <person name="Chen Y."/>
            <person name="Cai Q."/>
            <person name="Wang B."/>
            <person name="Liu B."/>
            <person name="Min J."/>
            <person name="Huang Y."/>
            <person name="Wu H."/>
            <person name="Li Z."/>
            <person name="Zhang Y."/>
            <person name="Yin Y."/>
            <person name="Song W."/>
            <person name="Jiang J."/>
            <person name="Jackson S.A."/>
            <person name="Wing R.A."/>
            <person name="Wang J."/>
            <person name="Chen M."/>
        </authorList>
    </citation>
    <scope>NUCLEOTIDE SEQUENCE [LARGE SCALE GENOMIC DNA]</scope>
    <source>
        <strain evidence="9">cv. IRGC 101232</strain>
    </source>
</reference>
<dbReference type="Gene3D" id="1.20.1250.20">
    <property type="entry name" value="MFS general substrate transporter like domains"/>
    <property type="match status" value="1"/>
</dbReference>
<feature type="domain" description="Major facilitator superfamily (MFS) profile" evidence="8">
    <location>
        <begin position="1"/>
        <end position="99"/>
    </location>
</feature>
<proteinExistence type="inferred from homology"/>
<evidence type="ECO:0000256" key="1">
    <source>
        <dbReference type="ARBA" id="ARBA00004141"/>
    </source>
</evidence>
<accession>J3N7A0</accession>
<dbReference type="AlphaFoldDB" id="J3N7A0"/>
<evidence type="ECO:0000256" key="2">
    <source>
        <dbReference type="ARBA" id="ARBA00010992"/>
    </source>
</evidence>
<dbReference type="InterPro" id="IPR005828">
    <property type="entry name" value="MFS_sugar_transport-like"/>
</dbReference>
<dbReference type="GO" id="GO:0015144">
    <property type="term" value="F:carbohydrate transmembrane transporter activity"/>
    <property type="evidence" value="ECO:0007669"/>
    <property type="project" value="InterPro"/>
</dbReference>
<dbReference type="Gramene" id="OB11G16860.1">
    <property type="protein sequence ID" value="OB11G16860.1"/>
    <property type="gene ID" value="OB11G16860"/>
</dbReference>
<dbReference type="EnsemblPlants" id="OB11G16860.1">
    <property type="protein sequence ID" value="OB11G16860.1"/>
    <property type="gene ID" value="OB11G16860"/>
</dbReference>
<keyword evidence="5" id="KW-1133">Transmembrane helix</keyword>
<dbReference type="HOGENOM" id="CLU_2324117_0_0_1"/>
<evidence type="ECO:0000256" key="3">
    <source>
        <dbReference type="ARBA" id="ARBA00022448"/>
    </source>
</evidence>
<dbReference type="Pfam" id="PF00083">
    <property type="entry name" value="Sugar_tr"/>
    <property type="match status" value="1"/>
</dbReference>
<protein>
    <recommendedName>
        <fullName evidence="8">Major facilitator superfamily (MFS) profile domain-containing protein</fullName>
    </recommendedName>
</protein>
<sequence>MLIVGRICLGVGVGFGNQAAPLLLSEIAPAHIRGALNILFHLDVTIGILIANVVNYFTSNIHPVGWSAIPRITGDHQDADEPRRAGVPRAVDGSGGQCV</sequence>
<dbReference type="PROSITE" id="PS50850">
    <property type="entry name" value="MFS"/>
    <property type="match status" value="1"/>
</dbReference>
<evidence type="ECO:0000256" key="7">
    <source>
        <dbReference type="SAM" id="MobiDB-lite"/>
    </source>
</evidence>
<dbReference type="SUPFAM" id="SSF103473">
    <property type="entry name" value="MFS general substrate transporter"/>
    <property type="match status" value="1"/>
</dbReference>